<dbReference type="Proteomes" id="UP001347796">
    <property type="component" value="Unassembled WGS sequence"/>
</dbReference>
<evidence type="ECO:0000313" key="11">
    <source>
        <dbReference type="EMBL" id="KAK6167970.1"/>
    </source>
</evidence>
<name>A0AAN8IXA0_PATCE</name>
<keyword evidence="5 10" id="KW-0812">Transmembrane</keyword>
<keyword evidence="12" id="KW-1185">Reference proteome</keyword>
<keyword evidence="4" id="KW-0808">Transferase</keyword>
<keyword evidence="3 10" id="KW-0328">Glycosyltransferase</keyword>
<comment type="subcellular location">
    <subcellularLocation>
        <location evidence="1 10">Golgi apparatus membrane</location>
        <topology evidence="1 10">Single-pass type II membrane protein</topology>
    </subcellularLocation>
</comment>
<dbReference type="InterPro" id="IPR002659">
    <property type="entry name" value="Glyco_trans_31"/>
</dbReference>
<evidence type="ECO:0000256" key="5">
    <source>
        <dbReference type="ARBA" id="ARBA00022692"/>
    </source>
</evidence>
<keyword evidence="6 10" id="KW-0735">Signal-anchor</keyword>
<dbReference type="PANTHER" id="PTHR11214:SF314">
    <property type="entry name" value="HEXOSYLTRANSFERASE"/>
    <property type="match status" value="1"/>
</dbReference>
<evidence type="ECO:0000313" key="12">
    <source>
        <dbReference type="Proteomes" id="UP001347796"/>
    </source>
</evidence>
<keyword evidence="7 10" id="KW-1133">Transmembrane helix</keyword>
<reference evidence="11 12" key="1">
    <citation type="submission" date="2024-01" db="EMBL/GenBank/DDBJ databases">
        <title>The genome of the rayed Mediterranean limpet Patella caerulea (Linnaeus, 1758).</title>
        <authorList>
            <person name="Anh-Thu Weber A."/>
            <person name="Halstead-Nussloch G."/>
        </authorList>
    </citation>
    <scope>NUCLEOTIDE SEQUENCE [LARGE SCALE GENOMIC DNA]</scope>
    <source>
        <strain evidence="11">AATW-2023a</strain>
        <tissue evidence="11">Whole specimen</tissue>
    </source>
</reference>
<dbReference type="Gene3D" id="3.90.550.50">
    <property type="match status" value="1"/>
</dbReference>
<dbReference type="GO" id="GO:0000139">
    <property type="term" value="C:Golgi membrane"/>
    <property type="evidence" value="ECO:0007669"/>
    <property type="project" value="UniProtKB-SubCell"/>
</dbReference>
<gene>
    <name evidence="11" type="ORF">SNE40_021885</name>
</gene>
<feature type="transmembrane region" description="Helical" evidence="10">
    <location>
        <begin position="21"/>
        <end position="43"/>
    </location>
</feature>
<keyword evidence="8 10" id="KW-0333">Golgi apparatus</keyword>
<protein>
    <recommendedName>
        <fullName evidence="10">Hexosyltransferase</fullName>
        <ecNumber evidence="10">2.4.1.-</ecNumber>
    </recommendedName>
</protein>
<dbReference type="PANTHER" id="PTHR11214">
    <property type="entry name" value="BETA-1,3-N-ACETYLGLUCOSAMINYLTRANSFERASE"/>
    <property type="match status" value="1"/>
</dbReference>
<evidence type="ECO:0000256" key="6">
    <source>
        <dbReference type="ARBA" id="ARBA00022968"/>
    </source>
</evidence>
<dbReference type="GO" id="GO:0016758">
    <property type="term" value="F:hexosyltransferase activity"/>
    <property type="evidence" value="ECO:0007669"/>
    <property type="project" value="InterPro"/>
</dbReference>
<proteinExistence type="inferred from homology"/>
<accession>A0AAN8IXA0</accession>
<comment type="similarity">
    <text evidence="2 10">Belongs to the glycosyltransferase 31 family.</text>
</comment>
<evidence type="ECO:0000256" key="9">
    <source>
        <dbReference type="ARBA" id="ARBA00023136"/>
    </source>
</evidence>
<keyword evidence="9 10" id="KW-0472">Membrane</keyword>
<dbReference type="AlphaFoldDB" id="A0AAN8IXA0"/>
<dbReference type="Pfam" id="PF01762">
    <property type="entry name" value="Galactosyl_T"/>
    <property type="match status" value="1"/>
</dbReference>
<dbReference type="EC" id="2.4.1.-" evidence="10"/>
<comment type="caution">
    <text evidence="11">The sequence shown here is derived from an EMBL/GenBank/DDBJ whole genome shotgun (WGS) entry which is preliminary data.</text>
</comment>
<dbReference type="GO" id="GO:0006493">
    <property type="term" value="P:protein O-linked glycosylation"/>
    <property type="evidence" value="ECO:0007669"/>
    <property type="project" value="TreeGrafter"/>
</dbReference>
<dbReference type="EMBL" id="JAZGQO010000018">
    <property type="protein sequence ID" value="KAK6167970.1"/>
    <property type="molecule type" value="Genomic_DNA"/>
</dbReference>
<evidence type="ECO:0000256" key="7">
    <source>
        <dbReference type="ARBA" id="ARBA00022989"/>
    </source>
</evidence>
<evidence type="ECO:0000256" key="8">
    <source>
        <dbReference type="ARBA" id="ARBA00023034"/>
    </source>
</evidence>
<sequence>MVIFSGKHWELISMIGRFSGFIWSVMVKYLKYIAGLLIIYLIVYSNILSQYLQTRLIPISLNSEDRKRPIDASAATYRPISGRNSSLEKSSIFKSNGNLEYGYSHSTDTSTRNYKQFPSGNSSSEKFRNLEYIQVSGRNSSVDKFSSCCRDASLIALDKIKNPVFDGEYLLNNKSICCGPTPITAIVVVHTAPHHFNRRQNVRDTYGSRLLFLPIEIRVIFLLGRVNSSEMQNKILRENTQYSDIIQGNFIDAYHNLSLKAVMGLHWVSHFCCKVKYVIKTDDDAIFDMWRFLTLINAKNLYVSKTIYGISKSKGIIFRSGKWGIDKNLFKDQTFYPFQYCIGFVLIYSSDAIPALYRASYVVPFLWLDDVYVTGMLRTAANGIEIVNGGGNLSLTVSSHVGLKCLQDRGDECPYLAVGSTENTFHAMWELIKKRHHK</sequence>
<evidence type="ECO:0000256" key="2">
    <source>
        <dbReference type="ARBA" id="ARBA00008661"/>
    </source>
</evidence>
<evidence type="ECO:0000256" key="1">
    <source>
        <dbReference type="ARBA" id="ARBA00004323"/>
    </source>
</evidence>
<organism evidence="11 12">
    <name type="scientific">Patella caerulea</name>
    <name type="common">Rayed Mediterranean limpet</name>
    <dbReference type="NCBI Taxonomy" id="87958"/>
    <lineage>
        <taxon>Eukaryota</taxon>
        <taxon>Metazoa</taxon>
        <taxon>Spiralia</taxon>
        <taxon>Lophotrochozoa</taxon>
        <taxon>Mollusca</taxon>
        <taxon>Gastropoda</taxon>
        <taxon>Patellogastropoda</taxon>
        <taxon>Patelloidea</taxon>
        <taxon>Patellidae</taxon>
        <taxon>Patella</taxon>
    </lineage>
</organism>
<evidence type="ECO:0000256" key="3">
    <source>
        <dbReference type="ARBA" id="ARBA00022676"/>
    </source>
</evidence>
<evidence type="ECO:0000256" key="4">
    <source>
        <dbReference type="ARBA" id="ARBA00022679"/>
    </source>
</evidence>
<evidence type="ECO:0000256" key="10">
    <source>
        <dbReference type="RuleBase" id="RU363063"/>
    </source>
</evidence>